<dbReference type="GO" id="GO:0048038">
    <property type="term" value="F:quinone binding"/>
    <property type="evidence" value="ECO:0007669"/>
    <property type="project" value="UniProtKB-UniRule"/>
</dbReference>
<dbReference type="EC" id="7.1.1.-" evidence="2"/>
<dbReference type="PANTHER" id="PTHR33269:SF17">
    <property type="entry name" value="NADH-UBIQUINONE OXIDOREDUCTASE CHAIN 6"/>
    <property type="match status" value="1"/>
</dbReference>
<keyword evidence="2" id="KW-0874">Quinone</keyword>
<name>A0A379G9D7_9BACT</name>
<reference evidence="3 4" key="1">
    <citation type="submission" date="2018-06" db="EMBL/GenBank/DDBJ databases">
        <authorList>
            <consortium name="Pathogen Informatics"/>
            <person name="Doyle S."/>
        </authorList>
    </citation>
    <scope>NUCLEOTIDE SEQUENCE [LARGE SCALE GENOMIC DNA]</scope>
    <source>
        <strain evidence="3 4">NCTC13043</strain>
    </source>
</reference>
<dbReference type="GO" id="GO:0005886">
    <property type="term" value="C:plasma membrane"/>
    <property type="evidence" value="ECO:0007669"/>
    <property type="project" value="UniProtKB-SubCell"/>
</dbReference>
<evidence type="ECO:0000256" key="1">
    <source>
        <dbReference type="ARBA" id="ARBA00005698"/>
    </source>
</evidence>
<dbReference type="GO" id="GO:0016491">
    <property type="term" value="F:oxidoreductase activity"/>
    <property type="evidence" value="ECO:0007669"/>
    <property type="project" value="UniProtKB-KW"/>
</dbReference>
<proteinExistence type="inferred from homology"/>
<feature type="transmembrane region" description="Helical" evidence="2">
    <location>
        <begin position="30"/>
        <end position="48"/>
    </location>
</feature>
<keyword evidence="3" id="KW-0560">Oxidoreductase</keyword>
<dbReference type="InterPro" id="IPR001457">
    <property type="entry name" value="NADH_UbQ/plastoQ_OxRdtase_su6"/>
</dbReference>
<protein>
    <recommendedName>
        <fullName evidence="2">NADH-quinone oxidoreductase subunit J</fullName>
        <ecNumber evidence="2">7.1.1.-</ecNumber>
    </recommendedName>
</protein>
<keyword evidence="2" id="KW-0812">Transmembrane</keyword>
<comment type="subcellular location">
    <subcellularLocation>
        <location evidence="2">Cell membrane</location>
        <topology evidence="2">Multi-pass membrane protein</topology>
    </subcellularLocation>
</comment>
<evidence type="ECO:0000313" key="4">
    <source>
        <dbReference type="Proteomes" id="UP000254235"/>
    </source>
</evidence>
<comment type="similarity">
    <text evidence="1 2">Belongs to the complex I subunit 6 family.</text>
</comment>
<dbReference type="AlphaFoldDB" id="A0A379G9D7"/>
<evidence type="ECO:0000313" key="3">
    <source>
        <dbReference type="EMBL" id="SUC37565.1"/>
    </source>
</evidence>
<keyword evidence="2" id="KW-1003">Cell membrane</keyword>
<dbReference type="OrthoDB" id="1078059at2"/>
<keyword evidence="2" id="KW-1133">Transmembrane helix</keyword>
<feature type="transmembrane region" description="Helical" evidence="2">
    <location>
        <begin position="147"/>
        <end position="169"/>
    </location>
</feature>
<dbReference type="PANTHER" id="PTHR33269">
    <property type="entry name" value="NADH-UBIQUINONE OXIDOREDUCTASE CHAIN 6"/>
    <property type="match status" value="1"/>
</dbReference>
<dbReference type="Pfam" id="PF00499">
    <property type="entry name" value="Oxidored_q3"/>
    <property type="match status" value="1"/>
</dbReference>
<accession>A0A379G9D7</accession>
<gene>
    <name evidence="3" type="primary">nuoJ</name>
    <name evidence="3" type="ORF">NCTC13043_02055</name>
</gene>
<evidence type="ECO:0000256" key="2">
    <source>
        <dbReference type="RuleBase" id="RU004429"/>
    </source>
</evidence>
<dbReference type="Gene3D" id="1.20.120.1200">
    <property type="entry name" value="NADH-ubiquinone/plastoquinone oxidoreductase chain 6, subunit NuoJ"/>
    <property type="match status" value="1"/>
</dbReference>
<dbReference type="InterPro" id="IPR042106">
    <property type="entry name" value="Nuo/plastoQ_OxRdtase_6_NuoJ"/>
</dbReference>
<sequence>MANLIVFAILAVVILASAVFCVSTKRIMRAATALLFVLFGVAGLYFLLDYTFLGAAQISIYAGGITVMYVFAIQLVSKRTLQGLSERWLGKRTILAGAIALVGLATVLGVFLKNKIFSELVSTNTADTEVSMQVIGKTLMSPDKYGYVLPFEFISVFLLACIIGGLVILNKQKKEEEVKE</sequence>
<comment type="function">
    <text evidence="2">NDH-1 shuttles electrons from NADH, via FMN and iron-sulfur (Fe-S) centers, to quinones in the respiratory chain. Couples the redox reaction to proton translocation (for every two electrons transferred, four hydrogen ions are translocated across the cytoplasmic membrane), and thus conserves the redox energy in a proton gradient.</text>
</comment>
<dbReference type="Proteomes" id="UP000254235">
    <property type="component" value="Unassembled WGS sequence"/>
</dbReference>
<dbReference type="GO" id="GO:0008137">
    <property type="term" value="F:NADH dehydrogenase (ubiquinone) activity"/>
    <property type="evidence" value="ECO:0007669"/>
    <property type="project" value="UniProtKB-UniRule"/>
</dbReference>
<keyword evidence="2" id="KW-0520">NAD</keyword>
<feature type="transmembrane region" description="Helical" evidence="2">
    <location>
        <begin position="6"/>
        <end position="23"/>
    </location>
</feature>
<feature type="transmembrane region" description="Helical" evidence="2">
    <location>
        <begin position="54"/>
        <end position="73"/>
    </location>
</feature>
<organism evidence="3 4">
    <name type="scientific">Prevotella pallens</name>
    <dbReference type="NCBI Taxonomy" id="60133"/>
    <lineage>
        <taxon>Bacteria</taxon>
        <taxon>Pseudomonadati</taxon>
        <taxon>Bacteroidota</taxon>
        <taxon>Bacteroidia</taxon>
        <taxon>Bacteroidales</taxon>
        <taxon>Prevotellaceae</taxon>
        <taxon>Prevotella</taxon>
    </lineage>
</organism>
<dbReference type="EMBL" id="UGTP01000002">
    <property type="protein sequence ID" value="SUC37565.1"/>
    <property type="molecule type" value="Genomic_DNA"/>
</dbReference>
<dbReference type="GeneID" id="78571694"/>
<comment type="catalytic activity">
    <reaction evidence="2">
        <text>a quinone + NADH + 5 H(+)(in) = a quinol + NAD(+) + 4 H(+)(out)</text>
        <dbReference type="Rhea" id="RHEA:57888"/>
        <dbReference type="ChEBI" id="CHEBI:15378"/>
        <dbReference type="ChEBI" id="CHEBI:24646"/>
        <dbReference type="ChEBI" id="CHEBI:57540"/>
        <dbReference type="ChEBI" id="CHEBI:57945"/>
        <dbReference type="ChEBI" id="CHEBI:132124"/>
    </reaction>
</comment>
<feature type="transmembrane region" description="Helical" evidence="2">
    <location>
        <begin position="94"/>
        <end position="112"/>
    </location>
</feature>
<keyword evidence="2" id="KW-0472">Membrane</keyword>
<dbReference type="RefSeq" id="WP_115083986.1">
    <property type="nucleotide sequence ID" value="NZ_CAUUBB010000008.1"/>
</dbReference>